<feature type="domain" description="GFO/IDH/MocA-like oxidoreductase" evidence="3">
    <location>
        <begin position="130"/>
        <end position="264"/>
    </location>
</feature>
<feature type="domain" description="Gfo/Idh/MocA-like oxidoreductase N-terminal" evidence="2">
    <location>
        <begin position="5"/>
        <end position="119"/>
    </location>
</feature>
<dbReference type="SUPFAM" id="SSF55347">
    <property type="entry name" value="Glyceraldehyde-3-phosphate dehydrogenase-like, C-terminal domain"/>
    <property type="match status" value="1"/>
</dbReference>
<dbReference type="Gene3D" id="3.40.50.720">
    <property type="entry name" value="NAD(P)-binding Rossmann-like Domain"/>
    <property type="match status" value="1"/>
</dbReference>
<dbReference type="InterPro" id="IPR000683">
    <property type="entry name" value="Gfo/Idh/MocA-like_OxRdtase_N"/>
</dbReference>
<dbReference type="RefSeq" id="WP_039001983.1">
    <property type="nucleotide sequence ID" value="NZ_CP014327.1"/>
</dbReference>
<dbReference type="InterPro" id="IPR055170">
    <property type="entry name" value="GFO_IDH_MocA-like_dom"/>
</dbReference>
<evidence type="ECO:0000259" key="3">
    <source>
        <dbReference type="Pfam" id="PF22725"/>
    </source>
</evidence>
<organism evidence="4 5">
    <name type="scientific">Falsihalocynthiibacter arcticus</name>
    <dbReference type="NCBI Taxonomy" id="1579316"/>
    <lineage>
        <taxon>Bacteria</taxon>
        <taxon>Pseudomonadati</taxon>
        <taxon>Pseudomonadota</taxon>
        <taxon>Alphaproteobacteria</taxon>
        <taxon>Rhodobacterales</taxon>
        <taxon>Roseobacteraceae</taxon>
        <taxon>Falsihalocynthiibacter</taxon>
    </lineage>
</organism>
<dbReference type="PANTHER" id="PTHR43818:SF11">
    <property type="entry name" value="BCDNA.GH03377"/>
    <property type="match status" value="1"/>
</dbReference>
<dbReference type="Pfam" id="PF01408">
    <property type="entry name" value="GFO_IDH_MocA"/>
    <property type="match status" value="1"/>
</dbReference>
<keyword evidence="1" id="KW-0560">Oxidoreductase</keyword>
<dbReference type="Proteomes" id="UP000070371">
    <property type="component" value="Chromosome"/>
</dbReference>
<gene>
    <name evidence="4" type="ORF">RC74_09125</name>
</gene>
<evidence type="ECO:0000313" key="5">
    <source>
        <dbReference type="Proteomes" id="UP000070371"/>
    </source>
</evidence>
<dbReference type="Gene3D" id="3.30.360.10">
    <property type="entry name" value="Dihydrodipicolinate Reductase, domain 2"/>
    <property type="match status" value="1"/>
</dbReference>
<protein>
    <submittedName>
        <fullName evidence="4">Oxidoreductase</fullName>
    </submittedName>
</protein>
<sequence length="365" mass="39032">MKNTIKVGVIGCGNISDAYLKAAPQFPVLSIVACADINMDAASAKAETYGIQSLTVDDMLADPEIELILNLTTPQHHVPVGLKILEAGKHAYSEKPLALNVAEATELASLAKRKNLRVGCAPDTFLGGSHQTARKAVDAGTIGAALAGSCYMMCPGHEAWHPNPGFYYQTGGGPLMDMGPYYITALINMIGSIEAVTGVAKASYAKREIASGPRQGEVFNVDVETHISAILSFTCGAQVTLTTSFDVQKHDHNHIELYGSKGSMIVSDPNHFEGDIQVSKGKGDWETLPQSHLYGDGNYRVIGLADMAQAILDGRPHRASLELSLHVLETMEAILKSAETGRRISLKHQCSRPAALSDQLPFGHL</sequence>
<reference evidence="4 5" key="1">
    <citation type="submission" date="2016-02" db="EMBL/GenBank/DDBJ databases">
        <title>Complete genome sequence of Halocynthiibacter arcticus PAMC 20958t from arctic marine sediment.</title>
        <authorList>
            <person name="Lee Y.M."/>
            <person name="Baek K."/>
            <person name="Lee H.K."/>
            <person name="Shin S.C."/>
        </authorList>
    </citation>
    <scope>NUCLEOTIDE SEQUENCE [LARGE SCALE GENOMIC DNA]</scope>
    <source>
        <strain evidence="4">PAMC 20958</strain>
    </source>
</reference>
<dbReference type="STRING" id="1579316.RC74_09125"/>
<dbReference type="PROSITE" id="PS51257">
    <property type="entry name" value="PROKAR_LIPOPROTEIN"/>
    <property type="match status" value="1"/>
</dbReference>
<dbReference type="Pfam" id="PF22725">
    <property type="entry name" value="GFO_IDH_MocA_C3"/>
    <property type="match status" value="1"/>
</dbReference>
<dbReference type="KEGG" id="hat:RC74_09125"/>
<dbReference type="GO" id="GO:0016491">
    <property type="term" value="F:oxidoreductase activity"/>
    <property type="evidence" value="ECO:0007669"/>
    <property type="project" value="UniProtKB-KW"/>
</dbReference>
<evidence type="ECO:0000259" key="2">
    <source>
        <dbReference type="Pfam" id="PF01408"/>
    </source>
</evidence>
<dbReference type="InterPro" id="IPR036291">
    <property type="entry name" value="NAD(P)-bd_dom_sf"/>
</dbReference>
<evidence type="ECO:0000256" key="1">
    <source>
        <dbReference type="ARBA" id="ARBA00023002"/>
    </source>
</evidence>
<keyword evidence="5" id="KW-1185">Reference proteome</keyword>
<dbReference type="EMBL" id="CP014327">
    <property type="protein sequence ID" value="AML51393.1"/>
    <property type="molecule type" value="Genomic_DNA"/>
</dbReference>
<dbReference type="OrthoDB" id="9776544at2"/>
<name>A0A126UZA6_9RHOB</name>
<dbReference type="InterPro" id="IPR050463">
    <property type="entry name" value="Gfo/Idh/MocA_oxidrdct_glycsds"/>
</dbReference>
<dbReference type="GO" id="GO:0000166">
    <property type="term" value="F:nucleotide binding"/>
    <property type="evidence" value="ECO:0007669"/>
    <property type="project" value="InterPro"/>
</dbReference>
<evidence type="ECO:0000313" key="4">
    <source>
        <dbReference type="EMBL" id="AML51393.1"/>
    </source>
</evidence>
<dbReference type="PANTHER" id="PTHR43818">
    <property type="entry name" value="BCDNA.GH03377"/>
    <property type="match status" value="1"/>
</dbReference>
<accession>A0A126UZA6</accession>
<dbReference type="AlphaFoldDB" id="A0A126UZA6"/>
<proteinExistence type="predicted"/>
<dbReference type="SUPFAM" id="SSF51735">
    <property type="entry name" value="NAD(P)-binding Rossmann-fold domains"/>
    <property type="match status" value="1"/>
</dbReference>